<feature type="domain" description="Mab-21-like nucleotidyltransferase" evidence="2">
    <location>
        <begin position="175"/>
        <end position="244"/>
    </location>
</feature>
<dbReference type="Proteomes" id="UP000828390">
    <property type="component" value="Unassembled WGS sequence"/>
</dbReference>
<sequence>MTRLGYGEEIRRWRIAKYCEHDRNINARNRIFTIKTARHQNAQTCSFTAITAGSKAEGLTRLAESDRDFLIALNGVICVETGINLNTIPDDISVFWMDDTGVYPGHCKLLLKRRARLPYAIINALCEIGYGELLLSSVLFIDEFSRLKHQHSLGTVLHERAGPALPGTVGGIFNMDMVYTIRCQCPSILHRWAVRPRHWPPSVIVQKVVSLGAYVTPTGFKESKNKHIEWRICFNSGETELMNNLNETQAKVYVLLKWILKEIIQPLNKEITSYVLKNIILWQAENTPQTEFHSRSLLHWLHDGLRGLRTAIEKKLLNYYMIPERNLMEACGLEDALKRKWIKDITEMIEMGPNVILRLDKIRTAIVASPEPMLWFSKTRMELEMLFLIGLVKHGYDNGEQDVPDFMLYALRKRKKELLLEVVKRMLMEGCSKNEIPKLYFRMFV</sequence>
<proteinExistence type="inferred from homology"/>
<comment type="caution">
    <text evidence="4">The sequence shown here is derived from an EMBL/GenBank/DDBJ whole genome shotgun (WGS) entry which is preliminary data.</text>
</comment>
<dbReference type="InterPro" id="IPR046903">
    <property type="entry name" value="Mab-21-like_nuc_Trfase"/>
</dbReference>
<dbReference type="Pfam" id="PF20266">
    <property type="entry name" value="Mab-21_C"/>
    <property type="match status" value="1"/>
</dbReference>
<organism evidence="4 5">
    <name type="scientific">Dreissena polymorpha</name>
    <name type="common">Zebra mussel</name>
    <name type="synonym">Mytilus polymorpha</name>
    <dbReference type="NCBI Taxonomy" id="45954"/>
    <lineage>
        <taxon>Eukaryota</taxon>
        <taxon>Metazoa</taxon>
        <taxon>Spiralia</taxon>
        <taxon>Lophotrochozoa</taxon>
        <taxon>Mollusca</taxon>
        <taxon>Bivalvia</taxon>
        <taxon>Autobranchia</taxon>
        <taxon>Heteroconchia</taxon>
        <taxon>Euheterodonta</taxon>
        <taxon>Imparidentia</taxon>
        <taxon>Neoheterodontei</taxon>
        <taxon>Myida</taxon>
        <taxon>Dreissenoidea</taxon>
        <taxon>Dreissenidae</taxon>
        <taxon>Dreissena</taxon>
    </lineage>
</organism>
<evidence type="ECO:0000259" key="3">
    <source>
        <dbReference type="Pfam" id="PF20266"/>
    </source>
</evidence>
<evidence type="ECO:0000259" key="2">
    <source>
        <dbReference type="Pfam" id="PF03281"/>
    </source>
</evidence>
<accession>A0A9D4J711</accession>
<feature type="domain" description="Mab-21-like HhH/H2TH-like" evidence="3">
    <location>
        <begin position="265"/>
        <end position="331"/>
    </location>
</feature>
<dbReference type="PANTHER" id="PTHR10656:SF69">
    <property type="entry name" value="MAB-21-LIKE HHH_H2TH-LIKE DOMAIN-CONTAINING PROTEIN"/>
    <property type="match status" value="1"/>
</dbReference>
<protein>
    <submittedName>
        <fullName evidence="4">Uncharacterized protein</fullName>
    </submittedName>
</protein>
<evidence type="ECO:0000313" key="4">
    <source>
        <dbReference type="EMBL" id="KAH3798409.1"/>
    </source>
</evidence>
<dbReference type="AlphaFoldDB" id="A0A9D4J711"/>
<dbReference type="Gene3D" id="1.10.1410.40">
    <property type="match status" value="1"/>
</dbReference>
<dbReference type="SMART" id="SM01265">
    <property type="entry name" value="Mab-21"/>
    <property type="match status" value="1"/>
</dbReference>
<reference evidence="4" key="2">
    <citation type="submission" date="2020-11" db="EMBL/GenBank/DDBJ databases">
        <authorList>
            <person name="McCartney M.A."/>
            <person name="Auch B."/>
            <person name="Kono T."/>
            <person name="Mallez S."/>
            <person name="Becker A."/>
            <person name="Gohl D.M."/>
            <person name="Silverstein K.A.T."/>
            <person name="Koren S."/>
            <person name="Bechman K.B."/>
            <person name="Herman A."/>
            <person name="Abrahante J.E."/>
            <person name="Garbe J."/>
        </authorList>
    </citation>
    <scope>NUCLEOTIDE SEQUENCE</scope>
    <source>
        <strain evidence="4">Duluth1</strain>
        <tissue evidence="4">Whole animal</tissue>
    </source>
</reference>
<evidence type="ECO:0000313" key="5">
    <source>
        <dbReference type="Proteomes" id="UP000828390"/>
    </source>
</evidence>
<dbReference type="InterPro" id="IPR024810">
    <property type="entry name" value="MAB21L/cGLR"/>
</dbReference>
<dbReference type="InterPro" id="IPR046906">
    <property type="entry name" value="Mab-21_HhH/H2TH-like"/>
</dbReference>
<dbReference type="EMBL" id="JAIWYP010000007">
    <property type="protein sequence ID" value="KAH3798409.1"/>
    <property type="molecule type" value="Genomic_DNA"/>
</dbReference>
<keyword evidence="5" id="KW-1185">Reference proteome</keyword>
<dbReference type="PANTHER" id="PTHR10656">
    <property type="entry name" value="CELL FATE DETERMINING PROTEIN MAB21-RELATED"/>
    <property type="match status" value="1"/>
</dbReference>
<evidence type="ECO:0000256" key="1">
    <source>
        <dbReference type="ARBA" id="ARBA00008307"/>
    </source>
</evidence>
<gene>
    <name evidence="4" type="ORF">DPMN_152008</name>
</gene>
<reference evidence="4" key="1">
    <citation type="journal article" date="2019" name="bioRxiv">
        <title>The Genome of the Zebra Mussel, Dreissena polymorpha: A Resource for Invasive Species Research.</title>
        <authorList>
            <person name="McCartney M.A."/>
            <person name="Auch B."/>
            <person name="Kono T."/>
            <person name="Mallez S."/>
            <person name="Zhang Y."/>
            <person name="Obille A."/>
            <person name="Becker A."/>
            <person name="Abrahante J.E."/>
            <person name="Garbe J."/>
            <person name="Badalamenti J.P."/>
            <person name="Herman A."/>
            <person name="Mangelson H."/>
            <person name="Liachko I."/>
            <person name="Sullivan S."/>
            <person name="Sone E.D."/>
            <person name="Koren S."/>
            <person name="Silverstein K.A.T."/>
            <person name="Beckman K.B."/>
            <person name="Gohl D.M."/>
        </authorList>
    </citation>
    <scope>NUCLEOTIDE SEQUENCE</scope>
    <source>
        <strain evidence="4">Duluth1</strain>
        <tissue evidence="4">Whole animal</tissue>
    </source>
</reference>
<dbReference type="Pfam" id="PF03281">
    <property type="entry name" value="Mab-21"/>
    <property type="match status" value="1"/>
</dbReference>
<name>A0A9D4J711_DREPO</name>
<comment type="similarity">
    <text evidence="1">Belongs to the mab-21 family.</text>
</comment>